<protein>
    <submittedName>
        <fullName evidence="2">Pogo transposable element with KRAB domain</fullName>
    </submittedName>
</protein>
<organism evidence="2">
    <name type="scientific">Rhipicephalus zambeziensis</name>
    <dbReference type="NCBI Taxonomy" id="60191"/>
    <lineage>
        <taxon>Eukaryota</taxon>
        <taxon>Metazoa</taxon>
        <taxon>Ecdysozoa</taxon>
        <taxon>Arthropoda</taxon>
        <taxon>Chelicerata</taxon>
        <taxon>Arachnida</taxon>
        <taxon>Acari</taxon>
        <taxon>Parasitiformes</taxon>
        <taxon>Ixodida</taxon>
        <taxon>Ixodoidea</taxon>
        <taxon>Ixodidae</taxon>
        <taxon>Rhipicephalinae</taxon>
        <taxon>Rhipicephalus</taxon>
        <taxon>Rhipicephalus</taxon>
    </lineage>
</organism>
<dbReference type="InterPro" id="IPR004875">
    <property type="entry name" value="DDE_SF_endonuclease_dom"/>
</dbReference>
<proteinExistence type="predicted"/>
<dbReference type="Pfam" id="PF03184">
    <property type="entry name" value="DDE_1"/>
    <property type="match status" value="1"/>
</dbReference>
<dbReference type="EMBL" id="GFPF01010654">
    <property type="protein sequence ID" value="MAA21800.1"/>
    <property type="molecule type" value="Transcribed_RNA"/>
</dbReference>
<evidence type="ECO:0000313" key="2">
    <source>
        <dbReference type="EMBL" id="MAA21800.1"/>
    </source>
</evidence>
<reference evidence="2" key="1">
    <citation type="journal article" date="2017" name="Parasit. Vectors">
        <title>Sialotranscriptomics of Rhipicephalus zambeziensis reveals intricate expression profiles of secretory proteins and suggests tight temporal transcriptional regulation during blood-feeding.</title>
        <authorList>
            <person name="de Castro M.H."/>
            <person name="de Klerk D."/>
            <person name="Pienaar R."/>
            <person name="Rees D.J.G."/>
            <person name="Mans B.J."/>
        </authorList>
    </citation>
    <scope>NUCLEOTIDE SEQUENCE</scope>
    <source>
        <tissue evidence="2">Salivary glands</tissue>
    </source>
</reference>
<evidence type="ECO:0000259" key="1">
    <source>
        <dbReference type="Pfam" id="PF03184"/>
    </source>
</evidence>
<accession>A0A224Z693</accession>
<dbReference type="GO" id="GO:0003676">
    <property type="term" value="F:nucleic acid binding"/>
    <property type="evidence" value="ECO:0007669"/>
    <property type="project" value="InterPro"/>
</dbReference>
<sequence length="199" mass="22753">MKREGLSIGRWTTLCQRLLASYVEKLLKYQCYVTGLRKQHDYIFSQIGNAHEMPPVCFEMLLKTTIEKTVSSTASMLTSGNTKQRCTVLFCALANGTKVRPYVILKRKTILKIPLPAGAVVRAHENAWMNSDFFVDWIKTVWEKRSCAMLARRSMLVLYSFRGHTTEELKDCFSSSGTDLVVIPRWNDINVAAFRCITE</sequence>
<feature type="domain" description="DDE-1" evidence="1">
    <location>
        <begin position="83"/>
        <end position="185"/>
    </location>
</feature>
<name>A0A224Z693_9ACAR</name>
<dbReference type="AlphaFoldDB" id="A0A224Z693"/>